<keyword evidence="4" id="KW-1185">Reference proteome</keyword>
<evidence type="ECO:0000313" key="3">
    <source>
        <dbReference type="EMBL" id="KAF6164778.1"/>
    </source>
</evidence>
<protein>
    <recommendedName>
        <fullName evidence="2">Aminotransferase-like plant mobile domain-containing protein</fullName>
    </recommendedName>
</protein>
<evidence type="ECO:0000259" key="2">
    <source>
        <dbReference type="Pfam" id="PF10536"/>
    </source>
</evidence>
<reference evidence="3 4" key="1">
    <citation type="journal article" date="2020" name="IScience">
        <title>Genome Sequencing of the Endangered Kingdonia uniflora (Circaeasteraceae, Ranunculales) Reveals Potential Mechanisms of Evolutionary Specialization.</title>
        <authorList>
            <person name="Sun Y."/>
            <person name="Deng T."/>
            <person name="Zhang A."/>
            <person name="Moore M.J."/>
            <person name="Landis J.B."/>
            <person name="Lin N."/>
            <person name="Zhang H."/>
            <person name="Zhang X."/>
            <person name="Huang J."/>
            <person name="Zhang X."/>
            <person name="Sun H."/>
            <person name="Wang H."/>
        </authorList>
    </citation>
    <scope>NUCLEOTIDE SEQUENCE [LARGE SCALE GENOMIC DNA]</scope>
    <source>
        <strain evidence="3">TB1705</strain>
        <tissue evidence="3">Leaf</tissue>
    </source>
</reference>
<proteinExistence type="predicted"/>
<feature type="compositionally biased region" description="Basic and acidic residues" evidence="1">
    <location>
        <begin position="1"/>
        <end position="12"/>
    </location>
</feature>
<name>A0A7J7ND34_9MAGN</name>
<accession>A0A7J7ND34</accession>
<dbReference type="EMBL" id="JACGCM010000910">
    <property type="protein sequence ID" value="KAF6164778.1"/>
    <property type="molecule type" value="Genomic_DNA"/>
</dbReference>
<sequence>MVNEDRQEHNIDDIGDEPQLSLGSEIQNDNNEPSISNVDGDGSQHKNAQGNNEANDQNEGVVNNDDVGPIDNNLLRSFKFHKVSLGKGMPSCSPSPVNLGSYEGAKNCPGIEHWQPKTNSFHFKWGEMTSTLDDEQLFGLDAEGDTIVIGGTWRFSAIVNVLCENLLLDAIVLKTMKAGDSRKRVIERDQPEIDGVVDLYLKKKFDELLSVYEEAKIKLSVKEDFRNKLLIAEKMKKTLEADNDEWEVWRQSLKKALGIKDIADEDDPTLENFMNKMIDSSQ</sequence>
<gene>
    <name evidence="3" type="ORF">GIB67_035707</name>
</gene>
<organism evidence="3 4">
    <name type="scientific">Kingdonia uniflora</name>
    <dbReference type="NCBI Taxonomy" id="39325"/>
    <lineage>
        <taxon>Eukaryota</taxon>
        <taxon>Viridiplantae</taxon>
        <taxon>Streptophyta</taxon>
        <taxon>Embryophyta</taxon>
        <taxon>Tracheophyta</taxon>
        <taxon>Spermatophyta</taxon>
        <taxon>Magnoliopsida</taxon>
        <taxon>Ranunculales</taxon>
        <taxon>Circaeasteraceae</taxon>
        <taxon>Kingdonia</taxon>
    </lineage>
</organism>
<dbReference type="Pfam" id="PF10536">
    <property type="entry name" value="PMD"/>
    <property type="match status" value="1"/>
</dbReference>
<feature type="compositionally biased region" description="Polar residues" evidence="1">
    <location>
        <begin position="21"/>
        <end position="37"/>
    </location>
</feature>
<feature type="domain" description="Aminotransferase-like plant mobile" evidence="2">
    <location>
        <begin position="111"/>
        <end position="171"/>
    </location>
</feature>
<feature type="compositionally biased region" description="Polar residues" evidence="1">
    <location>
        <begin position="45"/>
        <end position="61"/>
    </location>
</feature>
<comment type="caution">
    <text evidence="3">The sequence shown here is derived from an EMBL/GenBank/DDBJ whole genome shotgun (WGS) entry which is preliminary data.</text>
</comment>
<dbReference type="AlphaFoldDB" id="A0A7J7ND34"/>
<evidence type="ECO:0000256" key="1">
    <source>
        <dbReference type="SAM" id="MobiDB-lite"/>
    </source>
</evidence>
<feature type="region of interest" description="Disordered" evidence="1">
    <location>
        <begin position="1"/>
        <end position="67"/>
    </location>
</feature>
<evidence type="ECO:0000313" key="4">
    <source>
        <dbReference type="Proteomes" id="UP000541444"/>
    </source>
</evidence>
<dbReference type="InterPro" id="IPR019557">
    <property type="entry name" value="AminoTfrase-like_pln_mobile"/>
</dbReference>
<dbReference type="Proteomes" id="UP000541444">
    <property type="component" value="Unassembled WGS sequence"/>
</dbReference>